<sequence length="83" mass="9163">MREDRALEEGLPQCLFSLWGTWALGGPMSKQAEKRTQRQVFQMRKVWSLGISVSPEATGMATDIEPSTPGCLQGEILPAKINT</sequence>
<reference evidence="1 2" key="1">
    <citation type="journal article" date="2012" name="PLoS Pathog.">
        <title>Diverse lifestyles and strategies of plant pathogenesis encoded in the genomes of eighteen Dothideomycetes fungi.</title>
        <authorList>
            <person name="Ohm R.A."/>
            <person name="Feau N."/>
            <person name="Henrissat B."/>
            <person name="Schoch C.L."/>
            <person name="Horwitz B.A."/>
            <person name="Barry K.W."/>
            <person name="Condon B.J."/>
            <person name="Copeland A.C."/>
            <person name="Dhillon B."/>
            <person name="Glaser F."/>
            <person name="Hesse C.N."/>
            <person name="Kosti I."/>
            <person name="LaButti K."/>
            <person name="Lindquist E.A."/>
            <person name="Lucas S."/>
            <person name="Salamov A.A."/>
            <person name="Bradshaw R.E."/>
            <person name="Ciuffetti L."/>
            <person name="Hamelin R.C."/>
            <person name="Kema G.H.J."/>
            <person name="Lawrence C."/>
            <person name="Scott J.A."/>
            <person name="Spatafora J.W."/>
            <person name="Turgeon B.G."/>
            <person name="de Wit P.J.G.M."/>
            <person name="Zhong S."/>
            <person name="Goodwin S.B."/>
            <person name="Grigoriev I.V."/>
        </authorList>
    </citation>
    <scope>NUCLEOTIDE SEQUENCE [LARGE SCALE GENOMIC DNA]</scope>
    <source>
        <strain evidence="2">C5 / ATCC 48332 / race O</strain>
    </source>
</reference>
<feature type="non-terminal residue" evidence="1">
    <location>
        <position position="1"/>
    </location>
</feature>
<organism evidence="1 2">
    <name type="scientific">Cochliobolus heterostrophus (strain C5 / ATCC 48332 / race O)</name>
    <name type="common">Southern corn leaf blight fungus</name>
    <name type="synonym">Bipolaris maydis</name>
    <dbReference type="NCBI Taxonomy" id="701091"/>
    <lineage>
        <taxon>Eukaryota</taxon>
        <taxon>Fungi</taxon>
        <taxon>Dikarya</taxon>
        <taxon>Ascomycota</taxon>
        <taxon>Pezizomycotina</taxon>
        <taxon>Dothideomycetes</taxon>
        <taxon>Pleosporomycetidae</taxon>
        <taxon>Pleosporales</taxon>
        <taxon>Pleosporineae</taxon>
        <taxon>Pleosporaceae</taxon>
        <taxon>Bipolaris</taxon>
    </lineage>
</organism>
<accession>M2UXU2</accession>
<name>M2UXU2_COCH5</name>
<evidence type="ECO:0000313" key="1">
    <source>
        <dbReference type="EMBL" id="EMD92607.1"/>
    </source>
</evidence>
<proteinExistence type="predicted"/>
<dbReference type="AlphaFoldDB" id="M2UXU2"/>
<evidence type="ECO:0000313" key="2">
    <source>
        <dbReference type="Proteomes" id="UP000016936"/>
    </source>
</evidence>
<dbReference type="Proteomes" id="UP000016936">
    <property type="component" value="Unassembled WGS sequence"/>
</dbReference>
<gene>
    <name evidence="1" type="ORF">COCHEDRAFT_1224394</name>
</gene>
<dbReference type="HOGENOM" id="CLU_193938_0_0_1"/>
<protein>
    <submittedName>
        <fullName evidence="1">Uncharacterized protein</fullName>
    </submittedName>
</protein>
<keyword evidence="2" id="KW-1185">Reference proteome</keyword>
<dbReference type="OrthoDB" id="10381851at2759"/>
<reference evidence="2" key="2">
    <citation type="journal article" date="2013" name="PLoS Genet.">
        <title>Comparative genome structure, secondary metabolite, and effector coding capacity across Cochliobolus pathogens.</title>
        <authorList>
            <person name="Condon B.J."/>
            <person name="Leng Y."/>
            <person name="Wu D."/>
            <person name="Bushley K.E."/>
            <person name="Ohm R.A."/>
            <person name="Otillar R."/>
            <person name="Martin J."/>
            <person name="Schackwitz W."/>
            <person name="Grimwood J."/>
            <person name="MohdZainudin N."/>
            <person name="Xue C."/>
            <person name="Wang R."/>
            <person name="Manning V.A."/>
            <person name="Dhillon B."/>
            <person name="Tu Z.J."/>
            <person name="Steffenson B.J."/>
            <person name="Salamov A."/>
            <person name="Sun H."/>
            <person name="Lowry S."/>
            <person name="LaButti K."/>
            <person name="Han J."/>
            <person name="Copeland A."/>
            <person name="Lindquist E."/>
            <person name="Barry K."/>
            <person name="Schmutz J."/>
            <person name="Baker S.E."/>
            <person name="Ciuffetti L.M."/>
            <person name="Grigoriev I.V."/>
            <person name="Zhong S."/>
            <person name="Turgeon B.G."/>
        </authorList>
    </citation>
    <scope>NUCLEOTIDE SEQUENCE [LARGE SCALE GENOMIC DNA]</scope>
    <source>
        <strain evidence="2">C5 / ATCC 48332 / race O</strain>
    </source>
</reference>
<dbReference type="EMBL" id="KB445575">
    <property type="protein sequence ID" value="EMD92607.1"/>
    <property type="molecule type" value="Genomic_DNA"/>
</dbReference>